<sequence>MNKNGAPDEEQLWFDRHMRSELSRFDQAFEQPELDPMQLEAFVQNHRQEMKRKLWRELAFFWIVAAIVLVVVLGALNRSLALFAALQAAAGLGAIGYIGITLGKKVKRLWKNS</sequence>
<dbReference type="AlphaFoldDB" id="A0A3A1UQC9"/>
<keyword evidence="3" id="KW-1185">Reference proteome</keyword>
<accession>A0A3A1UQC9</accession>
<feature type="transmembrane region" description="Helical" evidence="1">
    <location>
        <begin position="82"/>
        <end position="103"/>
    </location>
</feature>
<protein>
    <submittedName>
        <fullName evidence="2">Uncharacterized protein</fullName>
    </submittedName>
</protein>
<evidence type="ECO:0000313" key="3">
    <source>
        <dbReference type="Proteomes" id="UP000266482"/>
    </source>
</evidence>
<keyword evidence="1" id="KW-0812">Transmembrane</keyword>
<feature type="transmembrane region" description="Helical" evidence="1">
    <location>
        <begin position="58"/>
        <end position="76"/>
    </location>
</feature>
<name>A0A3A1UQC9_9BACL</name>
<dbReference type="RefSeq" id="WP_119601381.1">
    <property type="nucleotide sequence ID" value="NZ_QXQA01000013.1"/>
</dbReference>
<reference evidence="2 3" key="1">
    <citation type="submission" date="2018-09" db="EMBL/GenBank/DDBJ databases">
        <title>Paenibacillus aracenensis nov. sp. isolated from a cave in southern Spain.</title>
        <authorList>
            <person name="Jurado V."/>
            <person name="Gutierrez-Patricio S."/>
            <person name="Gonzalez-Pimentel J.L."/>
            <person name="Miller A.Z."/>
            <person name="Laiz L."/>
            <person name="Saiz-Jimenez C."/>
        </authorList>
    </citation>
    <scope>NUCLEOTIDE SEQUENCE [LARGE SCALE GENOMIC DNA]</scope>
    <source>
        <strain evidence="2 3">DSM 22867</strain>
    </source>
</reference>
<evidence type="ECO:0000256" key="1">
    <source>
        <dbReference type="SAM" id="Phobius"/>
    </source>
</evidence>
<proteinExistence type="predicted"/>
<dbReference type="OrthoDB" id="2679654at2"/>
<keyword evidence="1" id="KW-1133">Transmembrane helix</keyword>
<comment type="caution">
    <text evidence="2">The sequence shown here is derived from an EMBL/GenBank/DDBJ whole genome shotgun (WGS) entry which is preliminary data.</text>
</comment>
<dbReference type="InterPro" id="IPR035238">
    <property type="entry name" value="DUF5345"/>
</dbReference>
<keyword evidence="1" id="KW-0472">Membrane</keyword>
<dbReference type="Pfam" id="PF17280">
    <property type="entry name" value="DUF5345"/>
    <property type="match status" value="1"/>
</dbReference>
<dbReference type="EMBL" id="QXQA01000013">
    <property type="protein sequence ID" value="RIX50757.1"/>
    <property type="molecule type" value="Genomic_DNA"/>
</dbReference>
<evidence type="ECO:0000313" key="2">
    <source>
        <dbReference type="EMBL" id="RIX50757.1"/>
    </source>
</evidence>
<gene>
    <name evidence="2" type="ORF">D3P08_18815</name>
</gene>
<dbReference type="Proteomes" id="UP000266482">
    <property type="component" value="Unassembled WGS sequence"/>
</dbReference>
<organism evidence="2 3">
    <name type="scientific">Paenibacillus nanensis</name>
    <dbReference type="NCBI Taxonomy" id="393251"/>
    <lineage>
        <taxon>Bacteria</taxon>
        <taxon>Bacillati</taxon>
        <taxon>Bacillota</taxon>
        <taxon>Bacilli</taxon>
        <taxon>Bacillales</taxon>
        <taxon>Paenibacillaceae</taxon>
        <taxon>Paenibacillus</taxon>
    </lineage>
</organism>